<organism evidence="1">
    <name type="scientific">Symploca sp. SIO1C4</name>
    <dbReference type="NCBI Taxonomy" id="2607765"/>
    <lineage>
        <taxon>Bacteria</taxon>
        <taxon>Bacillati</taxon>
        <taxon>Cyanobacteriota</taxon>
        <taxon>Cyanophyceae</taxon>
        <taxon>Coleofasciculales</taxon>
        <taxon>Coleofasciculaceae</taxon>
        <taxon>Symploca</taxon>
    </lineage>
</organism>
<protein>
    <submittedName>
        <fullName evidence="1">Uncharacterized protein</fullName>
    </submittedName>
</protein>
<reference evidence="1" key="1">
    <citation type="submission" date="2019-11" db="EMBL/GenBank/DDBJ databases">
        <title>Genomic insights into an expanded diversity of filamentous marine cyanobacteria reveals the extraordinary biosynthetic potential of Moorea and Okeania.</title>
        <authorList>
            <person name="Ferreira Leao T."/>
            <person name="Wang M."/>
            <person name="Moss N."/>
            <person name="Da Silva R."/>
            <person name="Sanders J."/>
            <person name="Nurk S."/>
            <person name="Gurevich A."/>
            <person name="Humphrey G."/>
            <person name="Reher R."/>
            <person name="Zhu Q."/>
            <person name="Belda-Ferre P."/>
            <person name="Glukhov E."/>
            <person name="Rex R."/>
            <person name="Dorrestein P.C."/>
            <person name="Knight R."/>
            <person name="Pevzner P."/>
            <person name="Gerwick W.H."/>
            <person name="Gerwick L."/>
        </authorList>
    </citation>
    <scope>NUCLEOTIDE SEQUENCE</scope>
    <source>
        <strain evidence="1">SIO1C4</strain>
    </source>
</reference>
<dbReference type="AlphaFoldDB" id="A0A6B3NMB1"/>
<gene>
    <name evidence="1" type="ORF">F6J89_28045</name>
</gene>
<sequence length="77" mass="9047">MKRITSYQALWRPQESKGHFWFTYYDGDRQRTEDLDAKSFRIILEILDTNKPIFADHTTSAVAVHWPDCDINTGAWA</sequence>
<name>A0A6B3NMB1_9CYAN</name>
<proteinExistence type="predicted"/>
<evidence type="ECO:0000313" key="1">
    <source>
        <dbReference type="EMBL" id="NER31364.1"/>
    </source>
</evidence>
<comment type="caution">
    <text evidence="1">The sequence shown here is derived from an EMBL/GenBank/DDBJ whole genome shotgun (WGS) entry which is preliminary data.</text>
</comment>
<accession>A0A6B3NMB1</accession>
<dbReference type="EMBL" id="JAAHFQ010000796">
    <property type="protein sequence ID" value="NER31364.1"/>
    <property type="molecule type" value="Genomic_DNA"/>
</dbReference>